<gene>
    <name evidence="2" type="ORF">BU23DRAFT_574043</name>
</gene>
<keyword evidence="3" id="KW-1185">Reference proteome</keyword>
<evidence type="ECO:0000256" key="1">
    <source>
        <dbReference type="SAM" id="MobiDB-lite"/>
    </source>
</evidence>
<name>A0A6A5UMG5_9PLEO</name>
<dbReference type="Proteomes" id="UP000800036">
    <property type="component" value="Unassembled WGS sequence"/>
</dbReference>
<protein>
    <submittedName>
        <fullName evidence="2">Uncharacterized protein</fullName>
    </submittedName>
</protein>
<reference evidence="2" key="1">
    <citation type="journal article" date="2020" name="Stud. Mycol.">
        <title>101 Dothideomycetes genomes: a test case for predicting lifestyles and emergence of pathogens.</title>
        <authorList>
            <person name="Haridas S."/>
            <person name="Albert R."/>
            <person name="Binder M."/>
            <person name="Bloem J."/>
            <person name="Labutti K."/>
            <person name="Salamov A."/>
            <person name="Andreopoulos B."/>
            <person name="Baker S."/>
            <person name="Barry K."/>
            <person name="Bills G."/>
            <person name="Bluhm B."/>
            <person name="Cannon C."/>
            <person name="Castanera R."/>
            <person name="Culley D."/>
            <person name="Daum C."/>
            <person name="Ezra D."/>
            <person name="Gonzalez J."/>
            <person name="Henrissat B."/>
            <person name="Kuo A."/>
            <person name="Liang C."/>
            <person name="Lipzen A."/>
            <person name="Lutzoni F."/>
            <person name="Magnuson J."/>
            <person name="Mondo S."/>
            <person name="Nolan M."/>
            <person name="Ohm R."/>
            <person name="Pangilinan J."/>
            <person name="Park H.-J."/>
            <person name="Ramirez L."/>
            <person name="Alfaro M."/>
            <person name="Sun H."/>
            <person name="Tritt A."/>
            <person name="Yoshinaga Y."/>
            <person name="Zwiers L.-H."/>
            <person name="Turgeon B."/>
            <person name="Goodwin S."/>
            <person name="Spatafora J."/>
            <person name="Crous P."/>
            <person name="Grigoriev I."/>
        </authorList>
    </citation>
    <scope>NUCLEOTIDE SEQUENCE</scope>
    <source>
        <strain evidence="2">CBS 107.79</strain>
    </source>
</reference>
<feature type="compositionally biased region" description="Basic and acidic residues" evidence="1">
    <location>
        <begin position="82"/>
        <end position="91"/>
    </location>
</feature>
<organism evidence="2 3">
    <name type="scientific">Bimuria novae-zelandiae CBS 107.79</name>
    <dbReference type="NCBI Taxonomy" id="1447943"/>
    <lineage>
        <taxon>Eukaryota</taxon>
        <taxon>Fungi</taxon>
        <taxon>Dikarya</taxon>
        <taxon>Ascomycota</taxon>
        <taxon>Pezizomycotina</taxon>
        <taxon>Dothideomycetes</taxon>
        <taxon>Pleosporomycetidae</taxon>
        <taxon>Pleosporales</taxon>
        <taxon>Massarineae</taxon>
        <taxon>Didymosphaeriaceae</taxon>
        <taxon>Bimuria</taxon>
    </lineage>
</organism>
<feature type="region of interest" description="Disordered" evidence="1">
    <location>
        <begin position="82"/>
        <end position="104"/>
    </location>
</feature>
<evidence type="ECO:0000313" key="2">
    <source>
        <dbReference type="EMBL" id="KAF1966423.1"/>
    </source>
</evidence>
<dbReference type="AlphaFoldDB" id="A0A6A5UMG5"/>
<proteinExistence type="predicted"/>
<evidence type="ECO:0000313" key="3">
    <source>
        <dbReference type="Proteomes" id="UP000800036"/>
    </source>
</evidence>
<accession>A0A6A5UMG5</accession>
<dbReference type="EMBL" id="ML976746">
    <property type="protein sequence ID" value="KAF1966423.1"/>
    <property type="molecule type" value="Genomic_DNA"/>
</dbReference>
<feature type="region of interest" description="Disordered" evidence="1">
    <location>
        <begin position="50"/>
        <end position="69"/>
    </location>
</feature>
<sequence length="186" mass="20715">MCERSVTRGCLRARGERCTPPEWEGCESDTILHSVYIPLCSSQSASKAPWDCRTSHAHPPSSSASSARRSLARIRKLRLLSREQKDARTMEDSNPSGETPHWPDLRYASPDEFISTMTTLLAQMTGRPVELKENNPIQTVLKQLHGIVFDDNLKRSAQEVDQAVHDSGLRKALITEARAAANLHAL</sequence>